<name>A0A090QDB5_NONUL</name>
<dbReference type="InterPro" id="IPR010827">
    <property type="entry name" value="BamA/TamA_POTRA"/>
</dbReference>
<reference evidence="2 3" key="1">
    <citation type="journal article" date="2014" name="Genome Announc.">
        <title>Draft Genome Sequences of Marine Flavobacterium Nonlabens Strains NR17, NR24, NR27, NR32, NR33, and Ara13.</title>
        <authorList>
            <person name="Nakanishi M."/>
            <person name="Meirelles P."/>
            <person name="Suzuki R."/>
            <person name="Takatani N."/>
            <person name="Mino S."/>
            <person name="Suda W."/>
            <person name="Oshima K."/>
            <person name="Hattori M."/>
            <person name="Ohkuma M."/>
            <person name="Hosokawa M."/>
            <person name="Miyashita K."/>
            <person name="Thompson F.L."/>
            <person name="Niwa A."/>
            <person name="Sawabe T."/>
            <person name="Sawabe T."/>
        </authorList>
    </citation>
    <scope>NUCLEOTIDE SEQUENCE [LARGE SCALE GENOMIC DNA]</scope>
    <source>
        <strain evidence="3">JCM19314</strain>
    </source>
</reference>
<evidence type="ECO:0000313" key="2">
    <source>
        <dbReference type="EMBL" id="GAL00238.1"/>
    </source>
</evidence>
<dbReference type="AlphaFoldDB" id="A0A090QDB5"/>
<dbReference type="GO" id="GO:0019867">
    <property type="term" value="C:outer membrane"/>
    <property type="evidence" value="ECO:0007669"/>
    <property type="project" value="InterPro"/>
</dbReference>
<dbReference type="Pfam" id="PF07244">
    <property type="entry name" value="POTRA"/>
    <property type="match status" value="1"/>
</dbReference>
<dbReference type="Proteomes" id="UP000029226">
    <property type="component" value="Unassembled WGS sequence"/>
</dbReference>
<protein>
    <recommendedName>
        <fullName evidence="1">POTRA domain-containing protein</fullName>
    </recommendedName>
</protein>
<proteinExistence type="predicted"/>
<dbReference type="EMBL" id="BBMM01000004">
    <property type="protein sequence ID" value="GAL00238.1"/>
    <property type="molecule type" value="Genomic_DNA"/>
</dbReference>
<dbReference type="PROSITE" id="PS51257">
    <property type="entry name" value="PROKAR_LIPOPROTEIN"/>
    <property type="match status" value="1"/>
</dbReference>
<gene>
    <name evidence="2" type="ORF">JCM19314_492</name>
</gene>
<dbReference type="Gene3D" id="3.10.20.310">
    <property type="entry name" value="membrane protein fhac"/>
    <property type="match status" value="2"/>
</dbReference>
<accession>A0A090QDB5</accession>
<evidence type="ECO:0000313" key="3">
    <source>
        <dbReference type="Proteomes" id="UP000029226"/>
    </source>
</evidence>
<feature type="domain" description="POTRA" evidence="1">
    <location>
        <begin position="132"/>
        <end position="180"/>
    </location>
</feature>
<comment type="caution">
    <text evidence="2">The sequence shown here is derived from an EMBL/GenBank/DDBJ whole genome shotgun (WGS) entry which is preliminary data.</text>
</comment>
<organism evidence="2 3">
    <name type="scientific">Nonlabens ulvanivorans</name>
    <name type="common">Persicivirga ulvanivorans</name>
    <dbReference type="NCBI Taxonomy" id="906888"/>
    <lineage>
        <taxon>Bacteria</taxon>
        <taxon>Pseudomonadati</taxon>
        <taxon>Bacteroidota</taxon>
        <taxon>Flavobacteriia</taxon>
        <taxon>Flavobacteriales</taxon>
        <taxon>Flavobacteriaceae</taxon>
        <taxon>Nonlabens</taxon>
    </lineage>
</organism>
<sequence>MKKSSLLAKIGLIITVIIVLTSCNAIKRVPEGKKLLVDNTILVDSVAPPKDPRVKTLLVQQPNNRILTVPVGLHFYNLARPHRDSIYLKWMQENPNGLKRRNKILSEKQTIQLGQSLVDFNSWIKRTGEEPAILELDDITKSKERLRAWYWNQGWFNTEVTHEIIDSDKKQRAEVVYTIKKHQSYKVDSIKTRISSPLVDSLYQANTQGQLITAGEQYYTPDFNAERDRLMTLFRNNGIFYMEKEFIKFEGDTVNTKHKANIAVIIDDREIKDGDSIIKKPFLIHKISKINVYPDYEEALASSIPDTTRYKNINIIRYGGEKKYRNFVLADAIFFHEGDIYRDIDRDRTFNRITELKSFYTPSIRLEPDPADSTGVSLIANILLTSKRNSS</sequence>
<evidence type="ECO:0000259" key="1">
    <source>
        <dbReference type="Pfam" id="PF07244"/>
    </source>
</evidence>